<protein>
    <recommendedName>
        <fullName evidence="4">Lipoprotein</fullName>
    </recommendedName>
</protein>
<accession>A0A930HKA5</accession>
<dbReference type="PROSITE" id="PS51257">
    <property type="entry name" value="PROKAR_LIPOPROTEIN"/>
    <property type="match status" value="1"/>
</dbReference>
<dbReference type="EMBL" id="JABZSJ010000001">
    <property type="protein sequence ID" value="MBF1383357.1"/>
    <property type="molecule type" value="Genomic_DNA"/>
</dbReference>
<feature type="signal peptide" evidence="1">
    <location>
        <begin position="1"/>
        <end position="21"/>
    </location>
</feature>
<organism evidence="2 3">
    <name type="scientific">Prevotella aurantiaca</name>
    <dbReference type="NCBI Taxonomy" id="596085"/>
    <lineage>
        <taxon>Bacteria</taxon>
        <taxon>Pseudomonadati</taxon>
        <taxon>Bacteroidota</taxon>
        <taxon>Bacteroidia</taxon>
        <taxon>Bacteroidales</taxon>
        <taxon>Prevotellaceae</taxon>
        <taxon>Prevotella</taxon>
    </lineage>
</organism>
<reference evidence="2" key="1">
    <citation type="submission" date="2020-04" db="EMBL/GenBank/DDBJ databases">
        <title>Deep metagenomics examines the oral microbiome during advanced dental caries in children, revealing novel taxa and co-occurrences with host molecules.</title>
        <authorList>
            <person name="Baker J.L."/>
            <person name="Morton J.T."/>
            <person name="Dinis M."/>
            <person name="Alvarez R."/>
            <person name="Tran N.C."/>
            <person name="Knight R."/>
            <person name="Edlund A."/>
        </authorList>
    </citation>
    <scope>NUCLEOTIDE SEQUENCE</scope>
    <source>
        <strain evidence="2">JCVI_44_bin.5</strain>
    </source>
</reference>
<feature type="chain" id="PRO_5037508085" description="Lipoprotein" evidence="1">
    <location>
        <begin position="22"/>
        <end position="125"/>
    </location>
</feature>
<keyword evidence="1" id="KW-0732">Signal</keyword>
<dbReference type="AlphaFoldDB" id="A0A930HKA5"/>
<evidence type="ECO:0000313" key="2">
    <source>
        <dbReference type="EMBL" id="MBF1383357.1"/>
    </source>
</evidence>
<gene>
    <name evidence="2" type="ORF">HXN26_00650</name>
</gene>
<sequence length="125" mass="14256">MSKPYTLLLALLLAVFTTGCEQIEDDYYTQAEVTLQLPDSITPLKVQGTVTLKNLSNSRVYASSDFDKTTIRLDVMRGTYMLDAEGTMLCRYPDGSERVKYYRSSKDYVEIIDHPTRFTATVIFM</sequence>
<comment type="caution">
    <text evidence="2">The sequence shown here is derived from an EMBL/GenBank/DDBJ whole genome shotgun (WGS) entry which is preliminary data.</text>
</comment>
<evidence type="ECO:0000313" key="3">
    <source>
        <dbReference type="Proteomes" id="UP000771736"/>
    </source>
</evidence>
<evidence type="ECO:0008006" key="4">
    <source>
        <dbReference type="Google" id="ProtNLM"/>
    </source>
</evidence>
<dbReference type="Proteomes" id="UP000771736">
    <property type="component" value="Unassembled WGS sequence"/>
</dbReference>
<name>A0A930HKA5_9BACT</name>
<evidence type="ECO:0000256" key="1">
    <source>
        <dbReference type="SAM" id="SignalP"/>
    </source>
</evidence>
<proteinExistence type="predicted"/>